<comment type="similarity">
    <text evidence="2">Belongs to the TPS (TC 1.B.20) family.</text>
</comment>
<dbReference type="Gene3D" id="3.10.20.310">
    <property type="entry name" value="membrane protein fhac"/>
    <property type="match status" value="1"/>
</dbReference>
<evidence type="ECO:0000256" key="10">
    <source>
        <dbReference type="SAM" id="SignalP"/>
    </source>
</evidence>
<dbReference type="PANTHER" id="PTHR34597">
    <property type="entry name" value="SLR1661 PROTEIN"/>
    <property type="match status" value="1"/>
</dbReference>
<feature type="signal peptide" evidence="10">
    <location>
        <begin position="1"/>
        <end position="22"/>
    </location>
</feature>
<dbReference type="InterPro" id="IPR005565">
    <property type="entry name" value="Hemolysn_activator_HlyB_C"/>
</dbReference>
<comment type="caution">
    <text evidence="12">The sequence shown here is derived from an EMBL/GenBank/DDBJ whole genome shotgun (WGS) entry which is preliminary data.</text>
</comment>
<comment type="subcellular location">
    <subcellularLocation>
        <location evidence="1">Cell outer membrane</location>
    </subcellularLocation>
</comment>
<accession>U5DKC6</accession>
<evidence type="ECO:0000256" key="6">
    <source>
        <dbReference type="ARBA" id="ARBA00022927"/>
    </source>
</evidence>
<proteinExistence type="inferred from homology"/>
<dbReference type="PANTHER" id="PTHR34597:SF3">
    <property type="entry name" value="OUTER MEMBRANE TRANSPORTER CDIB"/>
    <property type="match status" value="1"/>
</dbReference>
<dbReference type="Proteomes" id="UP000016960">
    <property type="component" value="Unassembled WGS sequence"/>
</dbReference>
<evidence type="ECO:0000256" key="4">
    <source>
        <dbReference type="ARBA" id="ARBA00022452"/>
    </source>
</evidence>
<evidence type="ECO:0000256" key="5">
    <source>
        <dbReference type="ARBA" id="ARBA00022692"/>
    </source>
</evidence>
<feature type="chain" id="PRO_5004659325" evidence="10">
    <location>
        <begin position="23"/>
        <end position="583"/>
    </location>
</feature>
<reference evidence="12 13" key="1">
    <citation type="submission" date="2013-05" db="EMBL/GenBank/DDBJ databases">
        <title>Draft genome sequence of Rubidibacter lacunae KORDI 51-2.</title>
        <authorList>
            <person name="Choi D.H."/>
            <person name="Noh J.H."/>
            <person name="Kwon K.-K."/>
            <person name="Lee J.-H."/>
            <person name="Ryu J.-Y."/>
        </authorList>
    </citation>
    <scope>NUCLEOTIDE SEQUENCE [LARGE SCALE GENOMIC DNA]</scope>
    <source>
        <strain evidence="12 13">KORDI 51-2</strain>
    </source>
</reference>
<dbReference type="STRING" id="582515.KR51_00012050"/>
<feature type="compositionally biased region" description="Polar residues" evidence="9">
    <location>
        <begin position="75"/>
        <end position="87"/>
    </location>
</feature>
<sequence>MTLLAGSFLLFGWLTGMPVAMAQSPPSPRLTQQPSSLPPDLSGEPPNRFDPLPERTPEPTTPTPLPPPVELLTPNSESEPDASTPNGDLTVVVERFEVLGSTVFTPEELANLLAPFTNRPLTFAELLAARSAVTDLYVDNGYISSGALIPPQELVNGVVTIEVVEGGLETIDAIVSGGNLRPAYVRNRIALAADAPLNINRLRDALQLLQIDPRVERLEAELSASPQPGLSLLTVEVTTAKTFGLDLEFDNGRSPSVGSFRRRLTLLDENLTGIGDELFLSYTNTTGSNAIDFEYGLPVNPRNGSVSFAFGFSNNSVIVDPFAALDIESDSRYYELTYRQPLIETPRRELAVGLTVSRLASDTELLNVPFPLAFGANAEGETRINALRLVQEFTQRAERQVFAVRSQLSVGIDAFNATTNDGDIPDSNFVAWRLQGQFVRALYEDALFVVRGDLQLSDRPLVSLEQFSVGGWQSVRGYRQDFLLTDNGALITSEVRLPIFRARNINGVLQIVPFVDVGSGWNNNSIPDPDPGTLVGIGAGLLWQQGDRWFMRVDYGIPLVDDEMDGDTLQEDGVYFSIVVSPF</sequence>
<keyword evidence="3" id="KW-0813">Transport</keyword>
<dbReference type="InParanoid" id="U5DKC6"/>
<keyword evidence="13" id="KW-1185">Reference proteome</keyword>
<feature type="domain" description="POTRA" evidence="11">
    <location>
        <begin position="91"/>
        <end position="166"/>
    </location>
</feature>
<dbReference type="GO" id="GO:0008320">
    <property type="term" value="F:protein transmembrane transporter activity"/>
    <property type="evidence" value="ECO:0007669"/>
    <property type="project" value="TreeGrafter"/>
</dbReference>
<evidence type="ECO:0000259" key="11">
    <source>
        <dbReference type="PROSITE" id="PS51779"/>
    </source>
</evidence>
<evidence type="ECO:0000256" key="8">
    <source>
        <dbReference type="ARBA" id="ARBA00023237"/>
    </source>
</evidence>
<dbReference type="InterPro" id="IPR051544">
    <property type="entry name" value="TPS_OM_transporter"/>
</dbReference>
<dbReference type="eggNOG" id="COG2831">
    <property type="taxonomic scope" value="Bacteria"/>
</dbReference>
<evidence type="ECO:0000313" key="12">
    <source>
        <dbReference type="EMBL" id="ERN42116.1"/>
    </source>
</evidence>
<dbReference type="AlphaFoldDB" id="U5DKC6"/>
<dbReference type="Pfam" id="PF08479">
    <property type="entry name" value="POTRA_2"/>
    <property type="match status" value="1"/>
</dbReference>
<keyword evidence="5" id="KW-0812">Transmembrane</keyword>
<dbReference type="PROSITE" id="PS51779">
    <property type="entry name" value="POTRA"/>
    <property type="match status" value="1"/>
</dbReference>
<dbReference type="InterPro" id="IPR034746">
    <property type="entry name" value="POTRA"/>
</dbReference>
<dbReference type="GO" id="GO:0009279">
    <property type="term" value="C:cell outer membrane"/>
    <property type="evidence" value="ECO:0007669"/>
    <property type="project" value="UniProtKB-SubCell"/>
</dbReference>
<dbReference type="EMBL" id="ASSJ01000031">
    <property type="protein sequence ID" value="ERN42116.1"/>
    <property type="molecule type" value="Genomic_DNA"/>
</dbReference>
<dbReference type="GO" id="GO:0046819">
    <property type="term" value="P:protein secretion by the type V secretion system"/>
    <property type="evidence" value="ECO:0007669"/>
    <property type="project" value="TreeGrafter"/>
</dbReference>
<dbReference type="Gene3D" id="2.40.160.50">
    <property type="entry name" value="membrane protein fhac: a member of the omp85/tpsb transporter family"/>
    <property type="match status" value="1"/>
</dbReference>
<keyword evidence="8" id="KW-0998">Cell outer membrane</keyword>
<evidence type="ECO:0000256" key="3">
    <source>
        <dbReference type="ARBA" id="ARBA00022448"/>
    </source>
</evidence>
<dbReference type="Pfam" id="PF03865">
    <property type="entry name" value="ShlB"/>
    <property type="match status" value="1"/>
</dbReference>
<keyword evidence="4" id="KW-1134">Transmembrane beta strand</keyword>
<protein>
    <submittedName>
        <fullName evidence="12">Hemolysin activation/secretion protein</fullName>
    </submittedName>
</protein>
<evidence type="ECO:0000256" key="9">
    <source>
        <dbReference type="SAM" id="MobiDB-lite"/>
    </source>
</evidence>
<evidence type="ECO:0000256" key="2">
    <source>
        <dbReference type="ARBA" id="ARBA00009055"/>
    </source>
</evidence>
<evidence type="ECO:0000256" key="1">
    <source>
        <dbReference type="ARBA" id="ARBA00004442"/>
    </source>
</evidence>
<keyword evidence="10" id="KW-0732">Signal</keyword>
<keyword evidence="7" id="KW-0472">Membrane</keyword>
<keyword evidence="6" id="KW-0653">Protein transport</keyword>
<organism evidence="12 13">
    <name type="scientific">Rubidibacter lacunae KORDI 51-2</name>
    <dbReference type="NCBI Taxonomy" id="582515"/>
    <lineage>
        <taxon>Bacteria</taxon>
        <taxon>Bacillati</taxon>
        <taxon>Cyanobacteriota</taxon>
        <taxon>Cyanophyceae</taxon>
        <taxon>Oscillatoriophycideae</taxon>
        <taxon>Chroococcales</taxon>
        <taxon>Aphanothecaceae</taxon>
        <taxon>Rubidibacter</taxon>
    </lineage>
</organism>
<name>U5DKC6_9CHRO</name>
<feature type="region of interest" description="Disordered" evidence="9">
    <location>
        <begin position="23"/>
        <end position="87"/>
    </location>
</feature>
<feature type="compositionally biased region" description="Pro residues" evidence="9">
    <location>
        <begin position="59"/>
        <end position="69"/>
    </location>
</feature>
<dbReference type="InterPro" id="IPR013686">
    <property type="entry name" value="Polypept-transport_assoc_ShlB"/>
</dbReference>
<dbReference type="PATRIC" id="fig|582515.4.peg.1350"/>
<dbReference type="GO" id="GO:0098046">
    <property type="term" value="C:type V protein secretion system complex"/>
    <property type="evidence" value="ECO:0007669"/>
    <property type="project" value="TreeGrafter"/>
</dbReference>
<evidence type="ECO:0000256" key="7">
    <source>
        <dbReference type="ARBA" id="ARBA00023136"/>
    </source>
</evidence>
<evidence type="ECO:0000313" key="13">
    <source>
        <dbReference type="Proteomes" id="UP000016960"/>
    </source>
</evidence>
<gene>
    <name evidence="12" type="ORF">KR51_00012050</name>
</gene>